<dbReference type="STRING" id="1386089.N865_05015"/>
<sequence>MAVRVFEEATATQRAVRWFGATGPGSWLLKRTLHHVDRAGHRLAPHRRTFSGWIAGAPVGMLTTTGARSGLPRTVPLLMLPFEEGWGVIASCFGQERPPAWYFNLLATPEATLELDDVTHAVVAEHITGDERDRLRELAVSVYPGYAVYEQRAGGRDLGFFLLRPATAVHDVAEAS</sequence>
<proteinExistence type="inferred from homology"/>
<dbReference type="OrthoDB" id="8225825at2"/>
<comment type="catalytic activity">
    <reaction evidence="2">
        <text>oxidized coenzyme F420-(gamma-L-Glu)(n) + a quinol + H(+) = reduced coenzyme F420-(gamma-L-Glu)(n) + a quinone</text>
        <dbReference type="Rhea" id="RHEA:39663"/>
        <dbReference type="Rhea" id="RHEA-COMP:12939"/>
        <dbReference type="Rhea" id="RHEA-COMP:14378"/>
        <dbReference type="ChEBI" id="CHEBI:15378"/>
        <dbReference type="ChEBI" id="CHEBI:24646"/>
        <dbReference type="ChEBI" id="CHEBI:132124"/>
        <dbReference type="ChEBI" id="CHEBI:133980"/>
        <dbReference type="ChEBI" id="CHEBI:139511"/>
    </reaction>
</comment>
<dbReference type="AlphaFoldDB" id="W9G8S8"/>
<dbReference type="InterPro" id="IPR004378">
    <property type="entry name" value="F420H2_quin_Rdtase"/>
</dbReference>
<dbReference type="EMBL" id="AWSA01000010">
    <property type="protein sequence ID" value="EWT02455.1"/>
    <property type="molecule type" value="Genomic_DNA"/>
</dbReference>
<dbReference type="GO" id="GO:0016491">
    <property type="term" value="F:oxidoreductase activity"/>
    <property type="evidence" value="ECO:0007669"/>
    <property type="project" value="InterPro"/>
</dbReference>
<reference evidence="3 4" key="1">
    <citation type="submission" date="2013-08" db="EMBL/GenBank/DDBJ databases">
        <title>Intrasporangium oryzae NRRL B-24470.</title>
        <authorList>
            <person name="Liu H."/>
            <person name="Wang G."/>
        </authorList>
    </citation>
    <scope>NUCLEOTIDE SEQUENCE [LARGE SCALE GENOMIC DNA]</scope>
    <source>
        <strain evidence="3 4">NRRL B-24470</strain>
    </source>
</reference>
<dbReference type="eggNOG" id="COG0748">
    <property type="taxonomic scope" value="Bacteria"/>
</dbReference>
<keyword evidence="4" id="KW-1185">Reference proteome</keyword>
<gene>
    <name evidence="3" type="ORF">N865_05015</name>
</gene>
<evidence type="ECO:0000313" key="3">
    <source>
        <dbReference type="EMBL" id="EWT02455.1"/>
    </source>
</evidence>
<comment type="similarity">
    <text evidence="1">Belongs to the F420H(2)-dependent quinone reductase family.</text>
</comment>
<protein>
    <submittedName>
        <fullName evidence="3">Nitroreductase</fullName>
    </submittedName>
</protein>
<dbReference type="Pfam" id="PF04075">
    <property type="entry name" value="F420H2_quin_red"/>
    <property type="match status" value="1"/>
</dbReference>
<dbReference type="NCBIfam" id="TIGR00026">
    <property type="entry name" value="hi_GC_TIGR00026"/>
    <property type="match status" value="1"/>
</dbReference>
<accession>W9G8S8</accession>
<organism evidence="3 4">
    <name type="scientific">Intrasporangium oryzae NRRL B-24470</name>
    <dbReference type="NCBI Taxonomy" id="1386089"/>
    <lineage>
        <taxon>Bacteria</taxon>
        <taxon>Bacillati</taxon>
        <taxon>Actinomycetota</taxon>
        <taxon>Actinomycetes</taxon>
        <taxon>Micrococcales</taxon>
        <taxon>Intrasporangiaceae</taxon>
        <taxon>Intrasporangium</taxon>
    </lineage>
</organism>
<dbReference type="Gene3D" id="2.30.110.10">
    <property type="entry name" value="Electron Transport, Fmn-binding Protein, Chain A"/>
    <property type="match status" value="1"/>
</dbReference>
<dbReference type="GO" id="GO:0005886">
    <property type="term" value="C:plasma membrane"/>
    <property type="evidence" value="ECO:0007669"/>
    <property type="project" value="TreeGrafter"/>
</dbReference>
<comment type="caution">
    <text evidence="3">The sequence shown here is derived from an EMBL/GenBank/DDBJ whole genome shotgun (WGS) entry which is preliminary data.</text>
</comment>
<dbReference type="RefSeq" id="WP_034802956.1">
    <property type="nucleotide sequence ID" value="NZ_AWSA01000010.1"/>
</dbReference>
<evidence type="ECO:0000256" key="1">
    <source>
        <dbReference type="ARBA" id="ARBA00008710"/>
    </source>
</evidence>
<dbReference type="PATRIC" id="fig|1386089.3.peg.1241"/>
<dbReference type="PANTHER" id="PTHR39428">
    <property type="entry name" value="F420H(2)-DEPENDENT QUINONE REDUCTASE RV1261C"/>
    <property type="match status" value="1"/>
</dbReference>
<evidence type="ECO:0000256" key="2">
    <source>
        <dbReference type="ARBA" id="ARBA00049106"/>
    </source>
</evidence>
<dbReference type="InterPro" id="IPR012349">
    <property type="entry name" value="Split_barrel_FMN-bd"/>
</dbReference>
<evidence type="ECO:0000313" key="4">
    <source>
        <dbReference type="Proteomes" id="UP000019489"/>
    </source>
</evidence>
<dbReference type="GO" id="GO:0070967">
    <property type="term" value="F:coenzyme F420 binding"/>
    <property type="evidence" value="ECO:0007669"/>
    <property type="project" value="TreeGrafter"/>
</dbReference>
<dbReference type="Proteomes" id="UP000019489">
    <property type="component" value="Unassembled WGS sequence"/>
</dbReference>
<dbReference type="SUPFAM" id="SSF50475">
    <property type="entry name" value="FMN-binding split barrel"/>
    <property type="match status" value="1"/>
</dbReference>
<dbReference type="PANTHER" id="PTHR39428:SF1">
    <property type="entry name" value="F420H(2)-DEPENDENT QUINONE REDUCTASE RV1261C"/>
    <property type="match status" value="1"/>
</dbReference>
<name>W9G8S8_9MICO</name>